<evidence type="ECO:0000256" key="1">
    <source>
        <dbReference type="SAM" id="SignalP"/>
    </source>
</evidence>
<gene>
    <name evidence="2" type="ORF">GCM10025870_28400</name>
</gene>
<dbReference type="InterPro" id="IPR017853">
    <property type="entry name" value="GH"/>
</dbReference>
<dbReference type="SUPFAM" id="SSF51445">
    <property type="entry name" value="(Trans)glycosidases"/>
    <property type="match status" value="1"/>
</dbReference>
<accession>A0ABN6YE90</accession>
<dbReference type="Gene3D" id="3.20.20.80">
    <property type="entry name" value="Glycosidases"/>
    <property type="match status" value="1"/>
</dbReference>
<sequence length="650" mass="69496">MTVVRKAAVATAAALAATLLLAAPAQSNENTTIESDSLGNIFTNADDIEFAVQAPGAGWTIVDDQGRTVLTGEIGHDSSTIAPDIDEPGHYTLTVEGETPFTTTFALIAPWSGERDERFAINTKFGLPARGGAPMWDPDTKTYVGGTGSQSLDIAPILAQTGVAGIRDTLGWGQFEPEEGLYAGGPAFYDDYINTASELGAEPLVILSYGNKLYDQDDEGFGAAPFTERGIQAYAEYARAVLDRHEGVVDTVEVWNEYNGAEAPWNRGPCKADPKCYYEMLKVTAEVVHEAHPDAKIVGPAAVTLPYAWLEELFSHGALEYLDAVTVHPYGFPQSPEAGYTAPSLPGVGLEARIQQLDELIREYNDGEAKPIWFTEVGWQSNISARGVSEATQADYTVRSQVIALASGVERVYWYSLENTGVNRAAPGQNWGMVRSAADPAGAYTPKMAFNAYATLTRVLSGAEFDHRDETDPEIRSYEFRRADGTPAKVMWSTDGPRDVTLMSGSDVEVTRMDGASRTLTPFAGGVAVTLDGSPVYVEGEVESIRSGSFLSATAPESVPAGGVFEVAVSVDASDLSRAVPAFAEVERNSLQVVAPPRQERTATTTVDAGDGIVTTPFAGQPEERSRTVLVEVRVGSSLNGWLSTTSAVE</sequence>
<dbReference type="InterPro" id="IPR051923">
    <property type="entry name" value="Glycosyl_Hydrolase_39"/>
</dbReference>
<evidence type="ECO:0000313" key="2">
    <source>
        <dbReference type="EMBL" id="BDZ55767.1"/>
    </source>
</evidence>
<dbReference type="PANTHER" id="PTHR12631">
    <property type="entry name" value="ALPHA-L-IDURONIDASE"/>
    <property type="match status" value="1"/>
</dbReference>
<evidence type="ECO:0008006" key="4">
    <source>
        <dbReference type="Google" id="ProtNLM"/>
    </source>
</evidence>
<keyword evidence="1" id="KW-0732">Signal</keyword>
<feature type="chain" id="PRO_5045940572" description="Asl1-like glycosyl hydrolase catalytic domain-containing protein" evidence="1">
    <location>
        <begin position="23"/>
        <end position="650"/>
    </location>
</feature>
<dbReference type="RefSeq" id="WP_234659526.1">
    <property type="nucleotide sequence ID" value="NZ_CP087879.1"/>
</dbReference>
<name>A0ABN6YE90_9MICO</name>
<keyword evidence="3" id="KW-1185">Reference proteome</keyword>
<organism evidence="2 3">
    <name type="scientific">Agromyces marinus</name>
    <dbReference type="NCBI Taxonomy" id="1389020"/>
    <lineage>
        <taxon>Bacteria</taxon>
        <taxon>Bacillati</taxon>
        <taxon>Actinomycetota</taxon>
        <taxon>Actinomycetes</taxon>
        <taxon>Micrococcales</taxon>
        <taxon>Microbacteriaceae</taxon>
        <taxon>Agromyces</taxon>
    </lineage>
</organism>
<dbReference type="EMBL" id="AP027734">
    <property type="protein sequence ID" value="BDZ55767.1"/>
    <property type="molecule type" value="Genomic_DNA"/>
</dbReference>
<dbReference type="Proteomes" id="UP001321477">
    <property type="component" value="Chromosome"/>
</dbReference>
<proteinExistence type="predicted"/>
<reference evidence="3" key="1">
    <citation type="journal article" date="2019" name="Int. J. Syst. Evol. Microbiol.">
        <title>The Global Catalogue of Microorganisms (GCM) 10K type strain sequencing project: providing services to taxonomists for standard genome sequencing and annotation.</title>
        <authorList>
            <consortium name="The Broad Institute Genomics Platform"/>
            <consortium name="The Broad Institute Genome Sequencing Center for Infectious Disease"/>
            <person name="Wu L."/>
            <person name="Ma J."/>
        </authorList>
    </citation>
    <scope>NUCLEOTIDE SEQUENCE [LARGE SCALE GENOMIC DNA]</scope>
    <source>
        <strain evidence="3">NBRC 109019</strain>
    </source>
</reference>
<evidence type="ECO:0000313" key="3">
    <source>
        <dbReference type="Proteomes" id="UP001321477"/>
    </source>
</evidence>
<protein>
    <recommendedName>
        <fullName evidence="4">Asl1-like glycosyl hydrolase catalytic domain-containing protein</fullName>
    </recommendedName>
</protein>
<feature type="signal peptide" evidence="1">
    <location>
        <begin position="1"/>
        <end position="22"/>
    </location>
</feature>
<dbReference type="PANTHER" id="PTHR12631:SF10">
    <property type="entry name" value="BETA-XYLOSIDASE-LIKE PROTEIN-RELATED"/>
    <property type="match status" value="1"/>
</dbReference>